<dbReference type="Gene3D" id="1.10.1200.10">
    <property type="entry name" value="ACP-like"/>
    <property type="match status" value="1"/>
</dbReference>
<dbReference type="Gene3D" id="3.30.559.30">
    <property type="entry name" value="Nonribosomal peptide synthetase, condensation domain"/>
    <property type="match status" value="1"/>
</dbReference>
<dbReference type="AlphaFoldDB" id="A0A7Y6UR01"/>
<evidence type="ECO:0000313" key="6">
    <source>
        <dbReference type="Proteomes" id="UP000520198"/>
    </source>
</evidence>
<dbReference type="SUPFAM" id="SSF56801">
    <property type="entry name" value="Acetyl-CoA synthetase-like"/>
    <property type="match status" value="1"/>
</dbReference>
<dbReference type="InterPro" id="IPR036736">
    <property type="entry name" value="ACP-like_sf"/>
</dbReference>
<organism evidence="5 6">
    <name type="scientific">Ensifer oleiphilus</name>
    <dbReference type="NCBI Taxonomy" id="2742698"/>
    <lineage>
        <taxon>Bacteria</taxon>
        <taxon>Pseudomonadati</taxon>
        <taxon>Pseudomonadota</taxon>
        <taxon>Alphaproteobacteria</taxon>
        <taxon>Hyphomicrobiales</taxon>
        <taxon>Rhizobiaceae</taxon>
        <taxon>Sinorhizobium/Ensifer group</taxon>
        <taxon>Ensifer</taxon>
    </lineage>
</organism>
<dbReference type="SUPFAM" id="SSF52777">
    <property type="entry name" value="CoA-dependent acyltransferases"/>
    <property type="match status" value="2"/>
</dbReference>
<dbReference type="Gene3D" id="3.30.300.30">
    <property type="match status" value="1"/>
</dbReference>
<dbReference type="Proteomes" id="UP000520198">
    <property type="component" value="Unassembled WGS sequence"/>
</dbReference>
<dbReference type="EMBL" id="JABWDU010000008">
    <property type="protein sequence ID" value="NVD42213.1"/>
    <property type="molecule type" value="Genomic_DNA"/>
</dbReference>
<dbReference type="RefSeq" id="WP_176355585.1">
    <property type="nucleotide sequence ID" value="NZ_JABWDU010000008.1"/>
</dbReference>
<dbReference type="PROSITE" id="PS00012">
    <property type="entry name" value="PHOSPHOPANTETHEINE"/>
    <property type="match status" value="1"/>
</dbReference>
<dbReference type="SUPFAM" id="SSF53474">
    <property type="entry name" value="alpha/beta-Hydrolases"/>
    <property type="match status" value="1"/>
</dbReference>
<evidence type="ECO:0000256" key="3">
    <source>
        <dbReference type="ARBA" id="ARBA00022553"/>
    </source>
</evidence>
<dbReference type="InterPro" id="IPR001242">
    <property type="entry name" value="Condensation_dom"/>
</dbReference>
<dbReference type="InterPro" id="IPR006162">
    <property type="entry name" value="Ppantetheine_attach_site"/>
</dbReference>
<dbReference type="PANTHER" id="PTHR45527:SF1">
    <property type="entry name" value="FATTY ACID SYNTHASE"/>
    <property type="match status" value="1"/>
</dbReference>
<name>A0A7Y6UR01_9HYPH</name>
<accession>A0A7Y6UR01</accession>
<keyword evidence="2" id="KW-0596">Phosphopantetheine</keyword>
<gene>
    <name evidence="5" type="ORF">HT585_25410</name>
</gene>
<comment type="caution">
    <text evidence="5">The sequence shown here is derived from an EMBL/GenBank/DDBJ whole genome shotgun (WGS) entry which is preliminary data.</text>
</comment>
<dbReference type="SUPFAM" id="SSF47336">
    <property type="entry name" value="ACP-like"/>
    <property type="match status" value="1"/>
</dbReference>
<dbReference type="Pfam" id="PF00550">
    <property type="entry name" value="PP-binding"/>
    <property type="match status" value="1"/>
</dbReference>
<protein>
    <submittedName>
        <fullName evidence="5">Condensation protein</fullName>
    </submittedName>
</protein>
<dbReference type="InterPro" id="IPR025110">
    <property type="entry name" value="AMP-bd_C"/>
</dbReference>
<dbReference type="InterPro" id="IPR001031">
    <property type="entry name" value="Thioesterase"/>
</dbReference>
<dbReference type="GO" id="GO:0031177">
    <property type="term" value="F:phosphopantetheine binding"/>
    <property type="evidence" value="ECO:0007669"/>
    <property type="project" value="TreeGrafter"/>
</dbReference>
<proteinExistence type="predicted"/>
<keyword evidence="6" id="KW-1185">Reference proteome</keyword>
<sequence>MKETNNTAPAAEATVIAEFPCSQTQLRCWILDQLKPGNPALNVAVRWEIRGAFRSSTLEAAFRTVIQRHEILRTRFVEVGGRPCQQVVDQVDFRMSVIDLRNVPADQRDQRILSIGEETARAPFDLSSPYLFRVSLLMVENERGFLLITAHQSCFDGWSIRVLGREVGEIASALDAGRQPAVPELPLQYGDFSLWQQEYLGSYGFETEKSFWREQLTGAPYFEVVPDTPRGPVKTSRGNILSVNNTGDFSERIDAAARAHRVSLYSFGAAVVSALLQRYTGKNTVMFGSQVAGRDETDLENLIGVFINNVVLRFDMGRDITFAEHVRSASATVTAALNHHRMPFNKLVELVNPVRDPSRNPLISVNFNLQKAFLEDHQYGGFELLSAPSQSPGVIYDLSFIMIGRPSGWRMSIEYNADLFEKATIESLLRLWQEAYEMALEQPTAPLSALTIPPREIKTQPVETGRATAIEQMLAAHPSVGSAVVLLEEDGKRAHAFVTPAPTTTEPLDRLPEHLMDYLGRQLSQSAMPGGISVLLNLPRDASGTVDRTALRIPVQPTAVAKVVADRLEPANTPAPAPAQPDQTRALAAIWAEVLGVPTIAPHDNFFALGGHSLLALRMLSGARSKLGAKADLELLFKEPTFGGFAKALFGGTEPRGTELEGPSASPWSVSACGRTDAPYTLYTLNHPFLYYKLATDLGDTVSVYNANMFHADLTGDLASMSLEEIAGHAVDSMGADILKGPVGVMGLCVNGVLAVEIARQLRQRGADLRFAAVIDAWAPGYVRSQSRLRRLRWNGERRLKRIGYFTRKLFSGRLSFVDYLREFSFTLAFLQRLGVRAGTYSREEEVNADVTDLLVNAARRYRPPATNEKSVLLFRSEATHRRARKLLFGWGGAIAADTEVFDLEGWHEDSLNSNSIQALATIVINRFRSHHEG</sequence>
<keyword evidence="3" id="KW-0597">Phosphoprotein</keyword>
<dbReference type="PROSITE" id="PS50075">
    <property type="entry name" value="CARRIER"/>
    <property type="match status" value="1"/>
</dbReference>
<evidence type="ECO:0000313" key="5">
    <source>
        <dbReference type="EMBL" id="NVD42213.1"/>
    </source>
</evidence>
<dbReference type="GO" id="GO:0047527">
    <property type="term" value="F:2,3-dihydroxybenzoate-serine ligase activity"/>
    <property type="evidence" value="ECO:0007669"/>
    <property type="project" value="TreeGrafter"/>
</dbReference>
<dbReference type="GO" id="GO:0005829">
    <property type="term" value="C:cytosol"/>
    <property type="evidence" value="ECO:0007669"/>
    <property type="project" value="TreeGrafter"/>
</dbReference>
<dbReference type="Pfam" id="PF00668">
    <property type="entry name" value="Condensation"/>
    <property type="match status" value="1"/>
</dbReference>
<dbReference type="InterPro" id="IPR045851">
    <property type="entry name" value="AMP-bd_C_sf"/>
</dbReference>
<dbReference type="Gene3D" id="3.40.50.1820">
    <property type="entry name" value="alpha/beta hydrolase"/>
    <property type="match status" value="1"/>
</dbReference>
<dbReference type="GO" id="GO:0009239">
    <property type="term" value="P:enterobactin biosynthetic process"/>
    <property type="evidence" value="ECO:0007669"/>
    <property type="project" value="TreeGrafter"/>
</dbReference>
<dbReference type="InterPro" id="IPR023213">
    <property type="entry name" value="CAT-like_dom_sf"/>
</dbReference>
<dbReference type="PANTHER" id="PTHR45527">
    <property type="entry name" value="NONRIBOSOMAL PEPTIDE SYNTHETASE"/>
    <property type="match status" value="1"/>
</dbReference>
<reference evidence="5 6" key="1">
    <citation type="submission" date="2020-06" db="EMBL/GenBank/DDBJ databases">
        <authorList>
            <person name="Grouzdev D.S."/>
        </authorList>
    </citation>
    <scope>NUCLEOTIDE SEQUENCE [LARGE SCALE GENOMIC DNA]</scope>
    <source>
        <strain evidence="5 6">HO-A22</strain>
    </source>
</reference>
<dbReference type="CDD" id="cd19531">
    <property type="entry name" value="LCL_NRPS-like"/>
    <property type="match status" value="1"/>
</dbReference>
<evidence type="ECO:0000256" key="2">
    <source>
        <dbReference type="ARBA" id="ARBA00022450"/>
    </source>
</evidence>
<feature type="domain" description="Carrier" evidence="4">
    <location>
        <begin position="578"/>
        <end position="653"/>
    </location>
</feature>
<dbReference type="GO" id="GO:0043041">
    <property type="term" value="P:amino acid activation for nonribosomal peptide biosynthetic process"/>
    <property type="evidence" value="ECO:0007669"/>
    <property type="project" value="TreeGrafter"/>
</dbReference>
<comment type="cofactor">
    <cofactor evidence="1">
        <name>pantetheine 4'-phosphate</name>
        <dbReference type="ChEBI" id="CHEBI:47942"/>
    </cofactor>
</comment>
<dbReference type="GO" id="GO:0009366">
    <property type="term" value="C:enterobactin synthetase complex"/>
    <property type="evidence" value="ECO:0007669"/>
    <property type="project" value="TreeGrafter"/>
</dbReference>
<dbReference type="Gene3D" id="3.30.559.10">
    <property type="entry name" value="Chloramphenicol acetyltransferase-like domain"/>
    <property type="match status" value="1"/>
</dbReference>
<dbReference type="Pfam" id="PF13193">
    <property type="entry name" value="AMP-binding_C"/>
    <property type="match status" value="1"/>
</dbReference>
<evidence type="ECO:0000259" key="4">
    <source>
        <dbReference type="PROSITE" id="PS50075"/>
    </source>
</evidence>
<dbReference type="InterPro" id="IPR029058">
    <property type="entry name" value="AB_hydrolase_fold"/>
</dbReference>
<dbReference type="Pfam" id="PF00975">
    <property type="entry name" value="Thioesterase"/>
    <property type="match status" value="1"/>
</dbReference>
<evidence type="ECO:0000256" key="1">
    <source>
        <dbReference type="ARBA" id="ARBA00001957"/>
    </source>
</evidence>
<dbReference type="InterPro" id="IPR009081">
    <property type="entry name" value="PP-bd_ACP"/>
</dbReference>